<evidence type="ECO:0000256" key="2">
    <source>
        <dbReference type="ARBA" id="ARBA00009189"/>
    </source>
</evidence>
<evidence type="ECO:0000256" key="3">
    <source>
        <dbReference type="ARBA" id="ARBA00012768"/>
    </source>
</evidence>
<dbReference type="GO" id="GO:0016787">
    <property type="term" value="F:hydrolase activity"/>
    <property type="evidence" value="ECO:0007669"/>
    <property type="project" value="UniProtKB-KW"/>
</dbReference>
<feature type="domain" description="DUF83" evidence="14">
    <location>
        <begin position="13"/>
        <end position="200"/>
    </location>
</feature>
<proteinExistence type="inferred from homology"/>
<keyword evidence="5 13" id="KW-0540">Nuclease</keyword>
<evidence type="ECO:0000256" key="8">
    <source>
        <dbReference type="ARBA" id="ARBA00022839"/>
    </source>
</evidence>
<name>A0ABU9VUU7_9CLOT</name>
<comment type="cofactor">
    <cofactor evidence="13">
        <name>iron-sulfur cluster</name>
        <dbReference type="ChEBI" id="CHEBI:30408"/>
    </cofactor>
</comment>
<evidence type="ECO:0000256" key="10">
    <source>
        <dbReference type="ARBA" id="ARBA00023014"/>
    </source>
</evidence>
<dbReference type="RefSeq" id="WP_343186256.1">
    <property type="nucleotide sequence ID" value="NZ_JBCITM010000010.1"/>
</dbReference>
<evidence type="ECO:0000313" key="16">
    <source>
        <dbReference type="Proteomes" id="UP001407405"/>
    </source>
</evidence>
<reference evidence="15 16" key="1">
    <citation type="submission" date="2024-04" db="EMBL/GenBank/DDBJ databases">
        <title>Genome sequencing and metabolic network reconstruction of aminoacids and betaine degradation by Anoxynatronum sibiricum.</title>
        <authorList>
            <person name="Detkova E.N."/>
            <person name="Boltjanskaja Y.V."/>
            <person name="Mardanov A.V."/>
            <person name="Kevbrin V."/>
        </authorList>
    </citation>
    <scope>NUCLEOTIDE SEQUENCE [LARGE SCALE GENOMIC DNA]</scope>
    <source>
        <strain evidence="15 16">Z-7981</strain>
    </source>
</reference>
<dbReference type="EC" id="3.1.12.1" evidence="3 13"/>
<comment type="caution">
    <text evidence="15">The sequence shown here is derived from an EMBL/GenBank/DDBJ whole genome shotgun (WGS) entry which is preliminary data.</text>
</comment>
<evidence type="ECO:0000256" key="7">
    <source>
        <dbReference type="ARBA" id="ARBA00022801"/>
    </source>
</evidence>
<comment type="function">
    <text evidence="13">CRISPR (clustered regularly interspaced short palindromic repeat) is an adaptive immune system that provides protection against mobile genetic elements (viruses, transposable elements and conjugative plasmids). CRISPR clusters contain sequences complementary to antecedent mobile elements and target invading nucleic acids. CRISPR clusters are transcribed and processed into CRISPR RNA (crRNA).</text>
</comment>
<keyword evidence="8 13" id="KW-0269">Exonuclease</keyword>
<dbReference type="EMBL" id="JBCITM010000010">
    <property type="protein sequence ID" value="MEN1760936.1"/>
    <property type="molecule type" value="Genomic_DNA"/>
</dbReference>
<evidence type="ECO:0000256" key="6">
    <source>
        <dbReference type="ARBA" id="ARBA00022723"/>
    </source>
</evidence>
<sequence>MGHVTQEEYLMLSGIQHFAFCPRQWALIHLENVWQDNVLTYSGQKLHQKADDPSYQETRQHIYVSRAVPVRSDRLKLYGTADVVEYHRGEKGVVLKGKTGLWQPLPVEYKHGQKKINDWDRLQLCAQGMCLEETFNIPVAEGHLFYGKTRRREMVTLSSLLRQKTIETANAMYDCFEKGRLPAPEYKKACDNCSLYQHCMPKLAKRQSVAKYLQTLMD</sequence>
<keyword evidence="7 13" id="KW-0378">Hydrolase</keyword>
<dbReference type="Gene3D" id="3.90.320.10">
    <property type="match status" value="1"/>
</dbReference>
<dbReference type="PANTHER" id="PTHR36531">
    <property type="entry name" value="CRISPR-ASSOCIATED EXONUCLEASE CAS4"/>
    <property type="match status" value="1"/>
</dbReference>
<organism evidence="15 16">
    <name type="scientific">Anoxynatronum sibiricum</name>
    <dbReference type="NCBI Taxonomy" id="210623"/>
    <lineage>
        <taxon>Bacteria</taxon>
        <taxon>Bacillati</taxon>
        <taxon>Bacillota</taxon>
        <taxon>Clostridia</taxon>
        <taxon>Eubacteriales</taxon>
        <taxon>Clostridiaceae</taxon>
        <taxon>Anoxynatronum</taxon>
    </lineage>
</organism>
<dbReference type="InterPro" id="IPR051827">
    <property type="entry name" value="Cas4_exonuclease"/>
</dbReference>
<keyword evidence="6 13" id="KW-0479">Metal-binding</keyword>
<keyword evidence="10 13" id="KW-0411">Iron-sulfur</keyword>
<gene>
    <name evidence="15" type="primary">cas4</name>
    <name evidence="15" type="ORF">AAIG11_10645</name>
</gene>
<comment type="cofactor">
    <cofactor evidence="1">
        <name>[4Fe-4S] cluster</name>
        <dbReference type="ChEBI" id="CHEBI:49883"/>
    </cofactor>
</comment>
<evidence type="ECO:0000256" key="5">
    <source>
        <dbReference type="ARBA" id="ARBA00022722"/>
    </source>
</evidence>
<keyword evidence="11 13" id="KW-0051">Antiviral defense</keyword>
<evidence type="ECO:0000259" key="14">
    <source>
        <dbReference type="Pfam" id="PF01930"/>
    </source>
</evidence>
<protein>
    <recommendedName>
        <fullName evidence="4 13">CRISPR-associated exonuclease Cas4</fullName>
        <ecNumber evidence="3 13">3.1.12.1</ecNumber>
    </recommendedName>
</protein>
<evidence type="ECO:0000313" key="15">
    <source>
        <dbReference type="EMBL" id="MEN1760936.1"/>
    </source>
</evidence>
<dbReference type="NCBIfam" id="TIGR00372">
    <property type="entry name" value="cas4"/>
    <property type="match status" value="1"/>
</dbReference>
<comment type="cofactor">
    <cofactor evidence="13">
        <name>Mg(2+)</name>
        <dbReference type="ChEBI" id="CHEBI:18420"/>
    </cofactor>
    <cofactor evidence="13">
        <name>Mn(2+)</name>
        <dbReference type="ChEBI" id="CHEBI:29035"/>
    </cofactor>
    <text evidence="13">Mg(2+) or Mn(2+) required for ssDNA cleavage activity.</text>
</comment>
<evidence type="ECO:0000256" key="11">
    <source>
        <dbReference type="ARBA" id="ARBA00023118"/>
    </source>
</evidence>
<dbReference type="InterPro" id="IPR011604">
    <property type="entry name" value="PDDEXK-like_dom_sf"/>
</dbReference>
<evidence type="ECO:0000256" key="12">
    <source>
        <dbReference type="ARBA" id="ARBA00023211"/>
    </source>
</evidence>
<dbReference type="InterPro" id="IPR013343">
    <property type="entry name" value="CRISPR-assoc_prot_Cas4"/>
</dbReference>
<keyword evidence="16" id="KW-1185">Reference proteome</keyword>
<keyword evidence="12 13" id="KW-0464">Manganese</keyword>
<evidence type="ECO:0000256" key="4">
    <source>
        <dbReference type="ARBA" id="ARBA00020049"/>
    </source>
</evidence>
<dbReference type="Proteomes" id="UP001407405">
    <property type="component" value="Unassembled WGS sequence"/>
</dbReference>
<dbReference type="InterPro" id="IPR022765">
    <property type="entry name" value="Dna2/Cas4_DUF83"/>
</dbReference>
<keyword evidence="9 13" id="KW-0408">Iron</keyword>
<accession>A0ABU9VUU7</accession>
<evidence type="ECO:0000256" key="9">
    <source>
        <dbReference type="ARBA" id="ARBA00023004"/>
    </source>
</evidence>
<comment type="similarity">
    <text evidence="2 13">Belongs to the CRISPR-associated exonuclease Cas4 family.</text>
</comment>
<evidence type="ECO:0000256" key="13">
    <source>
        <dbReference type="RuleBase" id="RU365022"/>
    </source>
</evidence>
<dbReference type="PANTHER" id="PTHR36531:SF6">
    <property type="entry name" value="DNA REPLICATION ATP-DEPENDENT HELICASE_NUCLEASE DNA2"/>
    <property type="match status" value="1"/>
</dbReference>
<evidence type="ECO:0000256" key="1">
    <source>
        <dbReference type="ARBA" id="ARBA00001966"/>
    </source>
</evidence>
<dbReference type="Pfam" id="PF01930">
    <property type="entry name" value="Cas_Cas4"/>
    <property type="match status" value="1"/>
</dbReference>